<dbReference type="GO" id="GO:0016787">
    <property type="term" value="F:hydrolase activity"/>
    <property type="evidence" value="ECO:0007669"/>
    <property type="project" value="UniProtKB-KW"/>
</dbReference>
<dbReference type="EMBL" id="CM017873">
    <property type="protein sequence ID" value="KAG1331321.1"/>
    <property type="molecule type" value="Genomic_DNA"/>
</dbReference>
<reference evidence="1" key="1">
    <citation type="journal article" date="2017" name="Gigascience">
        <title>The genome draft of coconut (Cocos nucifera).</title>
        <authorList>
            <person name="Xiao Y."/>
            <person name="Xu P."/>
            <person name="Fan H."/>
            <person name="Baudouin L."/>
            <person name="Xia W."/>
            <person name="Bocs S."/>
            <person name="Xu J."/>
            <person name="Li Q."/>
            <person name="Guo A."/>
            <person name="Zhou L."/>
            <person name="Li J."/>
            <person name="Wu Y."/>
            <person name="Ma Z."/>
            <person name="Armero A."/>
            <person name="Issali A.E."/>
            <person name="Liu N."/>
            <person name="Peng M."/>
            <person name="Yang Y."/>
        </authorList>
    </citation>
    <scope>NUCLEOTIDE SEQUENCE</scope>
    <source>
        <tissue evidence="1">Spear leaf of Hainan Tall coconut</tissue>
    </source>
</reference>
<reference evidence="1" key="2">
    <citation type="submission" date="2019-07" db="EMBL/GenBank/DDBJ databases">
        <authorList>
            <person name="Yang Y."/>
            <person name="Bocs S."/>
            <person name="Baudouin L."/>
        </authorList>
    </citation>
    <scope>NUCLEOTIDE SEQUENCE</scope>
    <source>
        <tissue evidence="1">Spear leaf of Hainan Tall coconut</tissue>
    </source>
</reference>
<keyword evidence="2" id="KW-1185">Reference proteome</keyword>
<organism evidence="1 2">
    <name type="scientific">Cocos nucifera</name>
    <name type="common">Coconut palm</name>
    <dbReference type="NCBI Taxonomy" id="13894"/>
    <lineage>
        <taxon>Eukaryota</taxon>
        <taxon>Viridiplantae</taxon>
        <taxon>Streptophyta</taxon>
        <taxon>Embryophyta</taxon>
        <taxon>Tracheophyta</taxon>
        <taxon>Spermatophyta</taxon>
        <taxon>Magnoliopsida</taxon>
        <taxon>Liliopsida</taxon>
        <taxon>Arecaceae</taxon>
        <taxon>Arecoideae</taxon>
        <taxon>Cocoseae</taxon>
        <taxon>Attaleinae</taxon>
        <taxon>Cocos</taxon>
    </lineage>
</organism>
<sequence>MAAHCSTSGLTEERKLPVLLFDIMDTIVRDPFYHDVPSFFRMSMKELLETKHPTAWAEFEKGLIDEVTIGEMKEWKEKKGSRGFLSVVCVECQTTLHPMANVEAAVNAGMFGLHFRNAHTLEQELSSLGVEVVTLDNL</sequence>
<dbReference type="Proteomes" id="UP000797356">
    <property type="component" value="Chromosome 2"/>
</dbReference>
<protein>
    <submittedName>
        <fullName evidence="1">Putative Haloacid dehalogenase-like hydrolase superfamily protein isoform 2</fullName>
    </submittedName>
</protein>
<comment type="caution">
    <text evidence="1">The sequence shown here is derived from an EMBL/GenBank/DDBJ whole genome shotgun (WGS) entry which is preliminary data.</text>
</comment>
<accession>A0A8K0HZR9</accession>
<dbReference type="PANTHER" id="PTHR43611:SF3">
    <property type="entry name" value="FLAVIN MONONUCLEOTIDE HYDROLASE 1, CHLOROPLATIC"/>
    <property type="match status" value="1"/>
</dbReference>
<dbReference type="AlphaFoldDB" id="A0A8K0HZR9"/>
<keyword evidence="1" id="KW-0378">Hydrolase</keyword>
<name>A0A8K0HZR9_COCNU</name>
<gene>
    <name evidence="1" type="ORF">COCNU_02G012890</name>
</gene>
<evidence type="ECO:0000313" key="2">
    <source>
        <dbReference type="Proteomes" id="UP000797356"/>
    </source>
</evidence>
<proteinExistence type="predicted"/>
<dbReference type="PANTHER" id="PTHR43611">
    <property type="entry name" value="ALPHA-D-GLUCOSE 1-PHOSPHATE PHOSPHATASE"/>
    <property type="match status" value="1"/>
</dbReference>
<evidence type="ECO:0000313" key="1">
    <source>
        <dbReference type="EMBL" id="KAG1331321.1"/>
    </source>
</evidence>
<dbReference type="OrthoDB" id="2012566at2759"/>